<dbReference type="STRING" id="1513271.XM47_10050"/>
<proteinExistence type="predicted"/>
<feature type="transmembrane region" description="Helical" evidence="1">
    <location>
        <begin position="25"/>
        <end position="47"/>
    </location>
</feature>
<evidence type="ECO:0000256" key="1">
    <source>
        <dbReference type="SAM" id="Phobius"/>
    </source>
</evidence>
<evidence type="ECO:0000313" key="2">
    <source>
        <dbReference type="EMBL" id="KMT65357.1"/>
    </source>
</evidence>
<keyword evidence="1" id="KW-1133">Transmembrane helix</keyword>
<keyword evidence="3" id="KW-1185">Reference proteome</keyword>
<reference evidence="2 3" key="1">
    <citation type="submission" date="2015-04" db="EMBL/GenBank/DDBJ databases">
        <title>Draft Genome Sequence of the Novel Agar-Digesting Marine Bacterium Q1.</title>
        <authorList>
            <person name="Li Y."/>
            <person name="Li D."/>
            <person name="Chen G."/>
            <person name="Du Z."/>
        </authorList>
    </citation>
    <scope>NUCLEOTIDE SEQUENCE [LARGE SCALE GENOMIC DNA]</scope>
    <source>
        <strain evidence="2 3">Q1</strain>
    </source>
</reference>
<keyword evidence="1" id="KW-0812">Transmembrane</keyword>
<sequence>MQQTDLNLKVTTEDSIKIVKEKRRVIAFLIPIICLIISCQIAIWDLIKPSHTGLSYNQFYQLSIVLDEKLNLLDNQIKHYQDSNPVKLPQHFEQVDQVLVDILQQAIGQSNFTDSYLVFTENKAELDNLVNLLVLYSENSDKHDKYIANFNHLKSEYLLSLKPTILRLENFKQGNNFEKLTANANSSDLFNALNQRQGEDKFEQLQNAGELLLTSLENILYNKKLKVNDQLIEAFKLARDDFEIQILSFADIPTKLALKKWLKTAKQNDVFDPNLLAKFQFTRLTNINNLGLNLDVITKNLNQLSLINLKLRDYIITNALTAEKSWGIALILVVVNFISLCFAMLLFLCFFHNSIILCKVKLLVNLSELLKIKKINALLGFKV</sequence>
<evidence type="ECO:0000313" key="3">
    <source>
        <dbReference type="Proteomes" id="UP000037600"/>
    </source>
</evidence>
<dbReference type="OrthoDB" id="6388751at2"/>
<organism evidence="2 3">
    <name type="scientific">Catenovulum maritimum</name>
    <dbReference type="NCBI Taxonomy" id="1513271"/>
    <lineage>
        <taxon>Bacteria</taxon>
        <taxon>Pseudomonadati</taxon>
        <taxon>Pseudomonadota</taxon>
        <taxon>Gammaproteobacteria</taxon>
        <taxon>Alteromonadales</taxon>
        <taxon>Alteromonadaceae</taxon>
        <taxon>Catenovulum</taxon>
    </lineage>
</organism>
<dbReference type="EMBL" id="LAZL01000012">
    <property type="protein sequence ID" value="KMT65357.1"/>
    <property type="molecule type" value="Genomic_DNA"/>
</dbReference>
<feature type="transmembrane region" description="Helical" evidence="1">
    <location>
        <begin position="326"/>
        <end position="351"/>
    </location>
</feature>
<keyword evidence="1" id="KW-0472">Membrane</keyword>
<dbReference type="RefSeq" id="WP_048692173.1">
    <property type="nucleotide sequence ID" value="NZ_KQ130489.1"/>
</dbReference>
<name>A0A0J8GRL9_9ALTE</name>
<comment type="caution">
    <text evidence="2">The sequence shown here is derived from an EMBL/GenBank/DDBJ whole genome shotgun (WGS) entry which is preliminary data.</text>
</comment>
<accession>A0A0J8GRL9</accession>
<gene>
    <name evidence="2" type="ORF">XM47_10050</name>
</gene>
<protein>
    <submittedName>
        <fullName evidence="2">Uncharacterized protein</fullName>
    </submittedName>
</protein>
<dbReference type="Proteomes" id="UP000037600">
    <property type="component" value="Unassembled WGS sequence"/>
</dbReference>
<dbReference type="AlphaFoldDB" id="A0A0J8GRL9"/>